<sequence>MKFTKNIVLGTILIMAMIGMSSCQKVLDKKDLTSIDGELIFKDSTLAFLNLSFIYDNNLPAWFGNTGGTINYNGTWTDEAQGSNILLQGTVVETSIGDFGTGLSTSNNWAKIRKINEFIRDVKAGSMPENVKNKMLGEALFLRAFRYFDLVRLYGGVPLVLEPMNPIGSNKENNFLPRNTTSECFTQMIADLDFAIENCPGRWPNADWGRITKGAAAAFKGRILLFYASPQFNPNNLQERWQAAYDANLVAKQLLDANGFGLNASYDQLWFSEVNNPEAVFVTGYNTKTGNDEKKNNTYDQQTRPVYLSSSGGGSNAPTWDMVQSYPMKDGKKINEVGAYTYDVKTFYKNRDPRFDKTIAYNGCAWPINGNASYRLWTYYTSKSNGDIDKTIEPNASNTGFYLRKAVNPNTQLNDLAFSGTDWIEIRYAEVLLNLAEAACGVNKNLESVELLKAIRKRAGIDAGSNNRYGLNTNLDTDRSALFEAVLYERKIELAFEGKRFWDLRRWKLFESALNGTRRKGVRIQLAYNTPTSVTSDINSQNLDNLYTNYFTVTEWVKDGFDINHKPEYYFFAIPSNAIQNNNKLKQNNTWGGDFNPLN</sequence>
<keyword evidence="3" id="KW-0732">Signal</keyword>
<keyword evidence="5" id="KW-0998">Cell outer membrane</keyword>
<organism evidence="8 9">
    <name type="scientific">Pseudopedobacter saltans (strain ATCC 51119 / DSM 12145 / JCM 21818 / CCUG 39354 / LMG 10337 / NBRC 100064 / NCIMB 13643)</name>
    <name type="common">Pedobacter saltans</name>
    <dbReference type="NCBI Taxonomy" id="762903"/>
    <lineage>
        <taxon>Bacteria</taxon>
        <taxon>Pseudomonadati</taxon>
        <taxon>Bacteroidota</taxon>
        <taxon>Sphingobacteriia</taxon>
        <taxon>Sphingobacteriales</taxon>
        <taxon>Sphingobacteriaceae</taxon>
        <taxon>Pseudopedobacter</taxon>
    </lineage>
</organism>
<dbReference type="InterPro" id="IPR012944">
    <property type="entry name" value="SusD_RagB_dom"/>
</dbReference>
<evidence type="ECO:0000256" key="4">
    <source>
        <dbReference type="ARBA" id="ARBA00023136"/>
    </source>
</evidence>
<dbReference type="eggNOG" id="COG1435">
    <property type="taxonomic scope" value="Bacteria"/>
</dbReference>
<dbReference type="STRING" id="762903.Pedsa_0305"/>
<dbReference type="HOGENOM" id="CLU_015553_0_3_10"/>
<gene>
    <name evidence="8" type="ordered locus">Pedsa_0305</name>
</gene>
<dbReference type="SUPFAM" id="SSF48452">
    <property type="entry name" value="TPR-like"/>
    <property type="match status" value="1"/>
</dbReference>
<comment type="subcellular location">
    <subcellularLocation>
        <location evidence="1">Cell outer membrane</location>
    </subcellularLocation>
</comment>
<feature type="domain" description="RagB/SusD" evidence="6">
    <location>
        <begin position="277"/>
        <end position="591"/>
    </location>
</feature>
<proteinExistence type="inferred from homology"/>
<reference evidence="9" key="2">
    <citation type="submission" date="2011-02" db="EMBL/GenBank/DDBJ databases">
        <title>The complete genome of Pedobacter saltans DSM 12145.</title>
        <authorList>
            <consortium name="US DOE Joint Genome Institute (JGI-PGF)"/>
            <person name="Lucas S."/>
            <person name="Copeland A."/>
            <person name="Lapidus A."/>
            <person name="Bruce D."/>
            <person name="Goodwin L."/>
            <person name="Pitluck S."/>
            <person name="Kyrpides N."/>
            <person name="Mavromatis K."/>
            <person name="Pagani I."/>
            <person name="Ivanova N."/>
            <person name="Ovchinnikova G."/>
            <person name="Lu M."/>
            <person name="Detter J.C."/>
            <person name="Han C."/>
            <person name="Land M."/>
            <person name="Hauser L."/>
            <person name="Markowitz V."/>
            <person name="Cheng J.-F."/>
            <person name="Hugenholtz P."/>
            <person name="Woyke T."/>
            <person name="Wu D."/>
            <person name="Tindall B."/>
            <person name="Pomrenke H.G."/>
            <person name="Brambilla E."/>
            <person name="Klenk H.-P."/>
            <person name="Eisen J.A."/>
        </authorList>
    </citation>
    <scope>NUCLEOTIDE SEQUENCE [LARGE SCALE GENOMIC DNA]</scope>
    <source>
        <strain evidence="9">ATCC 51119 / DSM 12145 / JCM 21818 / LMG 10337 / NBRC 100064 / NCIMB 13643</strain>
    </source>
</reference>
<dbReference type="InterPro" id="IPR033985">
    <property type="entry name" value="SusD-like_N"/>
</dbReference>
<evidence type="ECO:0000313" key="8">
    <source>
        <dbReference type="EMBL" id="ADY50889.1"/>
    </source>
</evidence>
<dbReference type="AlphaFoldDB" id="F0S4D2"/>
<dbReference type="Gene3D" id="1.25.40.390">
    <property type="match status" value="1"/>
</dbReference>
<evidence type="ECO:0000256" key="1">
    <source>
        <dbReference type="ARBA" id="ARBA00004442"/>
    </source>
</evidence>
<dbReference type="RefSeq" id="WP_013631392.1">
    <property type="nucleotide sequence ID" value="NC_015177.1"/>
</dbReference>
<dbReference type="OrthoDB" id="5694214at2"/>
<dbReference type="PROSITE" id="PS51257">
    <property type="entry name" value="PROKAR_LIPOPROTEIN"/>
    <property type="match status" value="1"/>
</dbReference>
<dbReference type="Pfam" id="PF07980">
    <property type="entry name" value="SusD_RagB"/>
    <property type="match status" value="1"/>
</dbReference>
<evidence type="ECO:0000256" key="5">
    <source>
        <dbReference type="ARBA" id="ARBA00023237"/>
    </source>
</evidence>
<dbReference type="EMBL" id="CP002545">
    <property type="protein sequence ID" value="ADY50889.1"/>
    <property type="molecule type" value="Genomic_DNA"/>
</dbReference>
<evidence type="ECO:0000259" key="7">
    <source>
        <dbReference type="Pfam" id="PF14322"/>
    </source>
</evidence>
<protein>
    <submittedName>
        <fullName evidence="8">RagB/SusD domain protein</fullName>
    </submittedName>
</protein>
<evidence type="ECO:0000313" key="9">
    <source>
        <dbReference type="Proteomes" id="UP000000310"/>
    </source>
</evidence>
<dbReference type="KEGG" id="psn:Pedsa_0305"/>
<evidence type="ECO:0000256" key="2">
    <source>
        <dbReference type="ARBA" id="ARBA00006275"/>
    </source>
</evidence>
<feature type="domain" description="SusD-like N-terminal" evidence="7">
    <location>
        <begin position="111"/>
        <end position="225"/>
    </location>
</feature>
<evidence type="ECO:0000256" key="3">
    <source>
        <dbReference type="ARBA" id="ARBA00022729"/>
    </source>
</evidence>
<dbReference type="InterPro" id="IPR011990">
    <property type="entry name" value="TPR-like_helical_dom_sf"/>
</dbReference>
<keyword evidence="4" id="KW-0472">Membrane</keyword>
<comment type="similarity">
    <text evidence="2">Belongs to the SusD family.</text>
</comment>
<reference evidence="8 9" key="1">
    <citation type="journal article" date="2011" name="Stand. Genomic Sci.">
        <title>Complete genome sequence of the gliding, heparinolytic Pedobacter saltans type strain (113).</title>
        <authorList>
            <person name="Liolios K."/>
            <person name="Sikorski J."/>
            <person name="Lu M."/>
            <person name="Nolan M."/>
            <person name="Lapidus A."/>
            <person name="Lucas S."/>
            <person name="Hammon N."/>
            <person name="Deshpande S."/>
            <person name="Cheng J.F."/>
            <person name="Tapia R."/>
            <person name="Han C."/>
            <person name="Goodwin L."/>
            <person name="Pitluck S."/>
            <person name="Huntemann M."/>
            <person name="Ivanova N."/>
            <person name="Pagani I."/>
            <person name="Mavromatis K."/>
            <person name="Ovchinikova G."/>
            <person name="Pati A."/>
            <person name="Chen A."/>
            <person name="Palaniappan K."/>
            <person name="Land M."/>
            <person name="Hauser L."/>
            <person name="Brambilla E.M."/>
            <person name="Kotsyurbenko O."/>
            <person name="Rohde M."/>
            <person name="Tindall B.J."/>
            <person name="Abt B."/>
            <person name="Goker M."/>
            <person name="Detter J.C."/>
            <person name="Woyke T."/>
            <person name="Bristow J."/>
            <person name="Eisen J.A."/>
            <person name="Markowitz V."/>
            <person name="Hugenholtz P."/>
            <person name="Klenk H.P."/>
            <person name="Kyrpides N.C."/>
        </authorList>
    </citation>
    <scope>NUCLEOTIDE SEQUENCE [LARGE SCALE GENOMIC DNA]</scope>
    <source>
        <strain evidence="9">ATCC 51119 / DSM 12145 / JCM 21818 / LMG 10337 / NBRC 100064 / NCIMB 13643</strain>
    </source>
</reference>
<dbReference type="GO" id="GO:0009279">
    <property type="term" value="C:cell outer membrane"/>
    <property type="evidence" value="ECO:0007669"/>
    <property type="project" value="UniProtKB-SubCell"/>
</dbReference>
<dbReference type="Pfam" id="PF14322">
    <property type="entry name" value="SusD-like_3"/>
    <property type="match status" value="1"/>
</dbReference>
<name>F0S4D2_PSESL</name>
<accession>F0S4D2</accession>
<dbReference type="CDD" id="cd08977">
    <property type="entry name" value="SusD"/>
    <property type="match status" value="1"/>
</dbReference>
<dbReference type="Proteomes" id="UP000000310">
    <property type="component" value="Chromosome"/>
</dbReference>
<keyword evidence="9" id="KW-1185">Reference proteome</keyword>
<evidence type="ECO:0000259" key="6">
    <source>
        <dbReference type="Pfam" id="PF07980"/>
    </source>
</evidence>